<dbReference type="Proteomes" id="UP001497533">
    <property type="component" value="Chromosome"/>
</dbReference>
<name>A0ABM9NNW8_9GAMM</name>
<comment type="similarity">
    <text evidence="8">Belongs to the tRNA(Ile)-lysidine synthase family.</text>
</comment>
<feature type="domain" description="Lysidine-tRNA(Ile) synthetase C-terminal" evidence="9">
    <location>
        <begin position="359"/>
        <end position="431"/>
    </location>
</feature>
<dbReference type="Pfam" id="PF09179">
    <property type="entry name" value="TilS"/>
    <property type="match status" value="1"/>
</dbReference>
<gene>
    <name evidence="8 10" type="primary">tilS</name>
    <name evidence="10" type="ORF">PRHACTZTBTEA_239</name>
</gene>
<evidence type="ECO:0000256" key="8">
    <source>
        <dbReference type="HAMAP-Rule" id="MF_01161"/>
    </source>
</evidence>
<evidence type="ECO:0000256" key="6">
    <source>
        <dbReference type="ARBA" id="ARBA00022840"/>
    </source>
</evidence>
<dbReference type="NCBIfam" id="TIGR02432">
    <property type="entry name" value="lysidine_TilS_N"/>
    <property type="match status" value="1"/>
</dbReference>
<sequence length="439" mass="52181">MIHQVYNKICSFKNLLVGFSGGIDSTSLLHILLKLKNSKKPELNIRAIHINHGLHNKANQWEKHCKTICMNWKIPFICRRVVIDQKNNIESNARKVRYQTYKKELLLNEIIVTAQHLNDQSETFILSLKRGSGPAGLSSIHEVFPFDIQNKTTFIIRPLLNIMRSDLENYIEKNNLNYIEDDSNNNIRFDRNYIRLYVMPLLHKRWPHFSKMVARSAYLCKEQELLIDELLQNKLTTLMNYDGAISIKGLLECSPQKRNALIRRWIKHHKIHVPSLKKLEIIWLEIALAKQNANPICYLDKIEIRRYQNFLWIVNYIKNLSKKCYNWNYPDTFKLPESLGILEIIKYGKIRPPFCYEKVTVRFDFKNKIKIFDKIYSKKIKKIWQEYKVAPWMRNRIPLIFYNETLITAVNYFITLEGISKNKEIGISINWKVLKWLII</sequence>
<dbReference type="SUPFAM" id="SSF82829">
    <property type="entry name" value="MesJ substrate recognition domain-like"/>
    <property type="match status" value="1"/>
</dbReference>
<reference evidence="10" key="1">
    <citation type="submission" date="2024-04" db="EMBL/GenBank/DDBJ databases">
        <authorList>
            <person name="Manzano-Marin A."/>
            <person name="Manzano-Marin A."/>
            <person name="Alejandro Manzano Marin A."/>
        </authorList>
    </citation>
    <scope>NUCLEOTIDE SEQUENCE [LARGE SCALE GENOMIC DNA]</scope>
    <source>
        <strain evidence="10">TABTEA</strain>
    </source>
</reference>
<dbReference type="InterPro" id="IPR012795">
    <property type="entry name" value="tRNA_Ile_lys_synt_N"/>
</dbReference>
<evidence type="ECO:0000256" key="4">
    <source>
        <dbReference type="ARBA" id="ARBA00022694"/>
    </source>
</evidence>
<proteinExistence type="inferred from homology"/>
<dbReference type="GO" id="GO:0032267">
    <property type="term" value="F:tRNA(Ile)-lysidine synthase activity"/>
    <property type="evidence" value="ECO:0007669"/>
    <property type="project" value="UniProtKB-EC"/>
</dbReference>
<dbReference type="InterPro" id="IPR014729">
    <property type="entry name" value="Rossmann-like_a/b/a_fold"/>
</dbReference>
<dbReference type="HAMAP" id="MF_01161">
    <property type="entry name" value="tRNA_Ile_lys_synt"/>
    <property type="match status" value="1"/>
</dbReference>
<dbReference type="SUPFAM" id="SSF52402">
    <property type="entry name" value="Adenine nucleotide alpha hydrolases-like"/>
    <property type="match status" value="1"/>
</dbReference>
<evidence type="ECO:0000256" key="3">
    <source>
        <dbReference type="ARBA" id="ARBA00022598"/>
    </source>
</evidence>
<dbReference type="SUPFAM" id="SSF56037">
    <property type="entry name" value="PheT/TilS domain"/>
    <property type="match status" value="1"/>
</dbReference>
<dbReference type="EMBL" id="OZ034688">
    <property type="protein sequence ID" value="CAL1329164.1"/>
    <property type="molecule type" value="Genomic_DNA"/>
</dbReference>
<dbReference type="InterPro" id="IPR011063">
    <property type="entry name" value="TilS/TtcA_N"/>
</dbReference>
<dbReference type="InterPro" id="IPR012796">
    <property type="entry name" value="Lysidine-tRNA-synth_C"/>
</dbReference>
<dbReference type="NCBIfam" id="TIGR02433">
    <property type="entry name" value="lysidine_TilS_C"/>
    <property type="match status" value="1"/>
</dbReference>
<accession>A0ABM9NNW8</accession>
<feature type="binding site" evidence="8">
    <location>
        <begin position="20"/>
        <end position="25"/>
    </location>
    <ligand>
        <name>ATP</name>
        <dbReference type="ChEBI" id="CHEBI:30616"/>
    </ligand>
</feature>
<dbReference type="Gene3D" id="3.40.50.620">
    <property type="entry name" value="HUPs"/>
    <property type="match status" value="1"/>
</dbReference>
<dbReference type="Pfam" id="PF11734">
    <property type="entry name" value="TilS_C"/>
    <property type="match status" value="1"/>
</dbReference>
<comment type="catalytic activity">
    <reaction evidence="7 8">
        <text>cytidine(34) in tRNA(Ile2) + L-lysine + ATP = lysidine(34) in tRNA(Ile2) + AMP + diphosphate + H(+)</text>
        <dbReference type="Rhea" id="RHEA:43744"/>
        <dbReference type="Rhea" id="RHEA-COMP:10625"/>
        <dbReference type="Rhea" id="RHEA-COMP:10670"/>
        <dbReference type="ChEBI" id="CHEBI:15378"/>
        <dbReference type="ChEBI" id="CHEBI:30616"/>
        <dbReference type="ChEBI" id="CHEBI:32551"/>
        <dbReference type="ChEBI" id="CHEBI:33019"/>
        <dbReference type="ChEBI" id="CHEBI:82748"/>
        <dbReference type="ChEBI" id="CHEBI:83665"/>
        <dbReference type="ChEBI" id="CHEBI:456215"/>
        <dbReference type="EC" id="6.3.4.19"/>
    </reaction>
</comment>
<protein>
    <recommendedName>
        <fullName evidence="8">tRNA(Ile)-lysidine synthase</fullName>
        <ecNumber evidence="8">6.3.4.19</ecNumber>
    </recommendedName>
    <alternativeName>
        <fullName evidence="8">tRNA(Ile)-2-lysyl-cytidine synthase</fullName>
    </alternativeName>
    <alternativeName>
        <fullName evidence="8">tRNA(Ile)-lysidine synthetase</fullName>
    </alternativeName>
</protein>
<dbReference type="PANTHER" id="PTHR43033">
    <property type="entry name" value="TRNA(ILE)-LYSIDINE SYNTHASE-RELATED"/>
    <property type="match status" value="1"/>
</dbReference>
<keyword evidence="5 8" id="KW-0547">Nucleotide-binding</keyword>
<evidence type="ECO:0000259" key="9">
    <source>
        <dbReference type="SMART" id="SM00977"/>
    </source>
</evidence>
<dbReference type="EC" id="6.3.4.19" evidence="8"/>
<comment type="function">
    <text evidence="8">Ligates lysine onto the cytidine present at position 34 of the AUA codon-specific tRNA(Ile) that contains the anticodon CAU, in an ATP-dependent manner. Cytidine is converted to lysidine, thus changing the amino acid specificity of the tRNA from methionine to isoleucine.</text>
</comment>
<dbReference type="SMART" id="SM00977">
    <property type="entry name" value="TilS_C"/>
    <property type="match status" value="1"/>
</dbReference>
<dbReference type="PANTHER" id="PTHR43033:SF1">
    <property type="entry name" value="TRNA(ILE)-LYSIDINE SYNTHASE-RELATED"/>
    <property type="match status" value="1"/>
</dbReference>
<evidence type="ECO:0000256" key="1">
    <source>
        <dbReference type="ARBA" id="ARBA00004496"/>
    </source>
</evidence>
<evidence type="ECO:0000313" key="11">
    <source>
        <dbReference type="Proteomes" id="UP001497533"/>
    </source>
</evidence>
<keyword evidence="2 8" id="KW-0963">Cytoplasm</keyword>
<organism evidence="10 11">
    <name type="scientific">Candidatus Providencia siddallii</name>
    <dbReference type="NCBI Taxonomy" id="1715285"/>
    <lineage>
        <taxon>Bacteria</taxon>
        <taxon>Pseudomonadati</taxon>
        <taxon>Pseudomonadota</taxon>
        <taxon>Gammaproteobacteria</taxon>
        <taxon>Enterobacterales</taxon>
        <taxon>Morganellaceae</taxon>
        <taxon>Providencia</taxon>
    </lineage>
</organism>
<evidence type="ECO:0000256" key="2">
    <source>
        <dbReference type="ARBA" id="ARBA00022490"/>
    </source>
</evidence>
<keyword evidence="11" id="KW-1185">Reference proteome</keyword>
<comment type="subcellular location">
    <subcellularLocation>
        <location evidence="1 8">Cytoplasm</location>
    </subcellularLocation>
</comment>
<evidence type="ECO:0000256" key="5">
    <source>
        <dbReference type="ARBA" id="ARBA00022741"/>
    </source>
</evidence>
<dbReference type="InterPro" id="IPR015262">
    <property type="entry name" value="tRNA_Ile_lys_synt_subst-bd"/>
</dbReference>
<keyword evidence="4 8" id="KW-0819">tRNA processing</keyword>
<dbReference type="CDD" id="cd01992">
    <property type="entry name" value="TilS_N"/>
    <property type="match status" value="1"/>
</dbReference>
<dbReference type="Gene3D" id="1.20.59.20">
    <property type="match status" value="1"/>
</dbReference>
<keyword evidence="3 8" id="KW-0436">Ligase</keyword>
<dbReference type="Pfam" id="PF01171">
    <property type="entry name" value="ATP_bind_3"/>
    <property type="match status" value="1"/>
</dbReference>
<evidence type="ECO:0000313" key="10">
    <source>
        <dbReference type="EMBL" id="CAL1329164.1"/>
    </source>
</evidence>
<evidence type="ECO:0000256" key="7">
    <source>
        <dbReference type="ARBA" id="ARBA00048539"/>
    </source>
</evidence>
<comment type="domain">
    <text evidence="8">The N-terminal region contains the highly conserved SGGXDS motif, predicted to be a P-loop motif involved in ATP binding.</text>
</comment>
<keyword evidence="6 8" id="KW-0067">ATP-binding</keyword>
<dbReference type="InterPro" id="IPR012094">
    <property type="entry name" value="tRNA_Ile_lys_synt"/>
</dbReference>